<dbReference type="Pfam" id="PF03466">
    <property type="entry name" value="LysR_substrate"/>
    <property type="match status" value="1"/>
</dbReference>
<dbReference type="CDD" id="cd05466">
    <property type="entry name" value="PBP2_LTTR_substrate"/>
    <property type="match status" value="1"/>
</dbReference>
<evidence type="ECO:0000256" key="2">
    <source>
        <dbReference type="ARBA" id="ARBA00023015"/>
    </source>
</evidence>
<dbReference type="Gene3D" id="1.10.10.10">
    <property type="entry name" value="Winged helix-like DNA-binding domain superfamily/Winged helix DNA-binding domain"/>
    <property type="match status" value="1"/>
</dbReference>
<comment type="similarity">
    <text evidence="1">Belongs to the LysR transcriptional regulatory family.</text>
</comment>
<proteinExistence type="inferred from homology"/>
<dbReference type="Proteomes" id="UP001149719">
    <property type="component" value="Unassembled WGS sequence"/>
</dbReference>
<organism evidence="6 7">
    <name type="scientific">Marinomonas phaeophyticola</name>
    <dbReference type="NCBI Taxonomy" id="3004091"/>
    <lineage>
        <taxon>Bacteria</taxon>
        <taxon>Pseudomonadati</taxon>
        <taxon>Pseudomonadota</taxon>
        <taxon>Gammaproteobacteria</taxon>
        <taxon>Oceanospirillales</taxon>
        <taxon>Oceanospirillaceae</taxon>
        <taxon>Marinomonas</taxon>
    </lineage>
</organism>
<sequence length="290" mass="32836">MNQKQIRSLLTIVELGSIAKSANKLCLAPSTISQQIKELSQELGVELFQPAGRGIQLTDTGNKLLPSFRQFQQLAEDIKAEAQSSHTEAHGTLRIFAPSSMCIYRLPLIIDRLQASSPNIEVILIHEPYDYQSALRHREIDAAITVSETIDSEWHNLALYKEEVLYVTHPNRHKKESLSLSELQKEVLITTEAECTYRLAAETHFSNEKIQLRPRQTFSNVEVIKRCLLTNMGIGLLPKCVIQEELNLELLKHQKVSGTPYPFHSYLIYPKNRSISSKLNAFIDAAQQST</sequence>
<evidence type="ECO:0000256" key="1">
    <source>
        <dbReference type="ARBA" id="ARBA00009437"/>
    </source>
</evidence>
<keyword evidence="7" id="KW-1185">Reference proteome</keyword>
<gene>
    <name evidence="6" type="ORF">O1D97_03920</name>
</gene>
<dbReference type="PROSITE" id="PS50931">
    <property type="entry name" value="HTH_LYSR"/>
    <property type="match status" value="1"/>
</dbReference>
<protein>
    <submittedName>
        <fullName evidence="6">LysR family transcriptional regulator</fullName>
    </submittedName>
</protein>
<dbReference type="InterPro" id="IPR005119">
    <property type="entry name" value="LysR_subst-bd"/>
</dbReference>
<name>A0ABT4JT80_9GAMM</name>
<keyword evidence="2" id="KW-0805">Transcription regulation</keyword>
<dbReference type="RefSeq" id="WP_269122989.1">
    <property type="nucleotide sequence ID" value="NZ_JAPUBN010000011.1"/>
</dbReference>
<evidence type="ECO:0000256" key="3">
    <source>
        <dbReference type="ARBA" id="ARBA00023125"/>
    </source>
</evidence>
<dbReference type="PANTHER" id="PTHR30126:SF100">
    <property type="entry name" value="LYSR-FAMILY TRANSCRIPTIONAL REGULATOR"/>
    <property type="match status" value="1"/>
</dbReference>
<evidence type="ECO:0000256" key="4">
    <source>
        <dbReference type="ARBA" id="ARBA00023163"/>
    </source>
</evidence>
<dbReference type="InterPro" id="IPR036388">
    <property type="entry name" value="WH-like_DNA-bd_sf"/>
</dbReference>
<dbReference type="InterPro" id="IPR036390">
    <property type="entry name" value="WH_DNA-bd_sf"/>
</dbReference>
<dbReference type="InterPro" id="IPR000847">
    <property type="entry name" value="LysR_HTH_N"/>
</dbReference>
<evidence type="ECO:0000313" key="7">
    <source>
        <dbReference type="Proteomes" id="UP001149719"/>
    </source>
</evidence>
<dbReference type="Gene3D" id="3.40.190.290">
    <property type="match status" value="1"/>
</dbReference>
<keyword evidence="3" id="KW-0238">DNA-binding</keyword>
<keyword evidence="4" id="KW-0804">Transcription</keyword>
<dbReference type="SUPFAM" id="SSF53850">
    <property type="entry name" value="Periplasmic binding protein-like II"/>
    <property type="match status" value="1"/>
</dbReference>
<accession>A0ABT4JT80</accession>
<feature type="domain" description="HTH lysR-type" evidence="5">
    <location>
        <begin position="1"/>
        <end position="58"/>
    </location>
</feature>
<evidence type="ECO:0000259" key="5">
    <source>
        <dbReference type="PROSITE" id="PS50931"/>
    </source>
</evidence>
<dbReference type="EMBL" id="JAPUBN010000011">
    <property type="protein sequence ID" value="MCZ2720809.1"/>
    <property type="molecule type" value="Genomic_DNA"/>
</dbReference>
<reference evidence="6" key="1">
    <citation type="submission" date="2022-12" db="EMBL/GenBank/DDBJ databases">
        <title>Marinomonas 15G1-11 sp. nov, isolated from marine algae.</title>
        <authorList>
            <person name="Butt M."/>
            <person name="Choi D.G."/>
            <person name="Kim J.M."/>
            <person name="Lee J.K."/>
            <person name="Baek J.H."/>
            <person name="Jeon C.O."/>
        </authorList>
    </citation>
    <scope>NUCLEOTIDE SEQUENCE</scope>
    <source>
        <strain evidence="6">15G1-11</strain>
    </source>
</reference>
<dbReference type="PANTHER" id="PTHR30126">
    <property type="entry name" value="HTH-TYPE TRANSCRIPTIONAL REGULATOR"/>
    <property type="match status" value="1"/>
</dbReference>
<dbReference type="Pfam" id="PF00126">
    <property type="entry name" value="HTH_1"/>
    <property type="match status" value="1"/>
</dbReference>
<evidence type="ECO:0000313" key="6">
    <source>
        <dbReference type="EMBL" id="MCZ2720809.1"/>
    </source>
</evidence>
<comment type="caution">
    <text evidence="6">The sequence shown here is derived from an EMBL/GenBank/DDBJ whole genome shotgun (WGS) entry which is preliminary data.</text>
</comment>
<dbReference type="SUPFAM" id="SSF46785">
    <property type="entry name" value="Winged helix' DNA-binding domain"/>
    <property type="match status" value="1"/>
</dbReference>